<feature type="signal peptide" evidence="1">
    <location>
        <begin position="1"/>
        <end position="20"/>
    </location>
</feature>
<evidence type="ECO:0000313" key="3">
    <source>
        <dbReference type="Proteomes" id="UP001054945"/>
    </source>
</evidence>
<dbReference type="EMBL" id="BPLR01013469">
    <property type="protein sequence ID" value="GIY61449.1"/>
    <property type="molecule type" value="Genomic_DNA"/>
</dbReference>
<evidence type="ECO:0000256" key="1">
    <source>
        <dbReference type="SAM" id="SignalP"/>
    </source>
</evidence>
<protein>
    <recommendedName>
        <fullName evidence="4">Secreted protein</fullName>
    </recommendedName>
</protein>
<comment type="caution">
    <text evidence="2">The sequence shown here is derived from an EMBL/GenBank/DDBJ whole genome shotgun (WGS) entry which is preliminary data.</text>
</comment>
<proteinExistence type="predicted"/>
<evidence type="ECO:0000313" key="2">
    <source>
        <dbReference type="EMBL" id="GIY61449.1"/>
    </source>
</evidence>
<organism evidence="2 3">
    <name type="scientific">Caerostris extrusa</name>
    <name type="common">Bark spider</name>
    <name type="synonym">Caerostris bankana</name>
    <dbReference type="NCBI Taxonomy" id="172846"/>
    <lineage>
        <taxon>Eukaryota</taxon>
        <taxon>Metazoa</taxon>
        <taxon>Ecdysozoa</taxon>
        <taxon>Arthropoda</taxon>
        <taxon>Chelicerata</taxon>
        <taxon>Arachnida</taxon>
        <taxon>Araneae</taxon>
        <taxon>Araneomorphae</taxon>
        <taxon>Entelegynae</taxon>
        <taxon>Araneoidea</taxon>
        <taxon>Araneidae</taxon>
        <taxon>Caerostris</taxon>
    </lineage>
</organism>
<keyword evidence="3" id="KW-1185">Reference proteome</keyword>
<feature type="chain" id="PRO_5043999956" description="Secreted protein" evidence="1">
    <location>
        <begin position="21"/>
        <end position="142"/>
    </location>
</feature>
<evidence type="ECO:0008006" key="4">
    <source>
        <dbReference type="Google" id="ProtNLM"/>
    </source>
</evidence>
<dbReference type="Proteomes" id="UP001054945">
    <property type="component" value="Unassembled WGS sequence"/>
</dbReference>
<accession>A0AAV4UUH7</accession>
<sequence length="142" mass="15418">MLDFFMVFVALSFSPLLGRALVTGFSQTRGSSWRVAVWRQSRVEVSRQPGRAWASAIAATGDSILAACHLIWACSMGSKSIYTPPPPPPFHHSLPIFVCSKNAPSDLFSIFSSAVGLGGDALARYSSWADIGLFKIQFGFMK</sequence>
<gene>
    <name evidence="2" type="ORF">CEXT_520181</name>
</gene>
<keyword evidence="1" id="KW-0732">Signal</keyword>
<name>A0AAV4UUH7_CAEEX</name>
<reference evidence="2 3" key="1">
    <citation type="submission" date="2021-06" db="EMBL/GenBank/DDBJ databases">
        <title>Caerostris extrusa draft genome.</title>
        <authorList>
            <person name="Kono N."/>
            <person name="Arakawa K."/>
        </authorList>
    </citation>
    <scope>NUCLEOTIDE SEQUENCE [LARGE SCALE GENOMIC DNA]</scope>
</reference>
<dbReference type="AlphaFoldDB" id="A0AAV4UUH7"/>